<sequence length="130" mass="14364">MLHNGSNSGLTRSDQRPLTGRGKRLRIFVGEAQEWQGQPLYRALLEAAQRQGLAGATVLRGIEGFGPAHHLVSERLPDIADNLPLLIELVDSEERIERFLPVVQRMLGRGLITSAPVTIVFPPALQERPL</sequence>
<dbReference type="Gene3D" id="3.30.70.120">
    <property type="match status" value="1"/>
</dbReference>
<dbReference type="InterPro" id="IPR003793">
    <property type="entry name" value="UPF0166"/>
</dbReference>
<dbReference type="PANTHER" id="PTHR35983:SF1">
    <property type="entry name" value="UPF0166 PROTEIN TM_0021"/>
    <property type="match status" value="1"/>
</dbReference>
<proteinExistence type="inferred from homology"/>
<dbReference type="Pfam" id="PF02641">
    <property type="entry name" value="DUF190"/>
    <property type="match status" value="1"/>
</dbReference>
<dbReference type="InterPro" id="IPR011322">
    <property type="entry name" value="N-reg_PII-like_a/b"/>
</dbReference>
<gene>
    <name evidence="2" type="ORF">KTA_11700</name>
</gene>
<organism evidence="2">
    <name type="scientific">Thermogemmatispora argillosa</name>
    <dbReference type="NCBI Taxonomy" id="2045280"/>
    <lineage>
        <taxon>Bacteria</taxon>
        <taxon>Bacillati</taxon>
        <taxon>Chloroflexota</taxon>
        <taxon>Ktedonobacteria</taxon>
        <taxon>Thermogemmatisporales</taxon>
        <taxon>Thermogemmatisporaceae</taxon>
        <taxon>Thermogemmatispora</taxon>
    </lineage>
</organism>
<accession>A0A455T0T5</accession>
<evidence type="ECO:0000256" key="1">
    <source>
        <dbReference type="ARBA" id="ARBA00010554"/>
    </source>
</evidence>
<dbReference type="EMBL" id="AP019377">
    <property type="protein sequence ID" value="BBH92971.1"/>
    <property type="molecule type" value="Genomic_DNA"/>
</dbReference>
<reference evidence="2" key="1">
    <citation type="submission" date="2018-12" db="EMBL/GenBank/DDBJ databases">
        <title>Novel natural products biosynthetic potential of the class Ktedonobacteria.</title>
        <authorList>
            <person name="Zheng Y."/>
            <person name="Saitou A."/>
            <person name="Wang C.M."/>
            <person name="Toyoda A."/>
            <person name="Minakuchi Y."/>
            <person name="Sekiguchi Y."/>
            <person name="Ueda K."/>
            <person name="Takano H."/>
            <person name="Sakai Y."/>
            <person name="Yokota A."/>
            <person name="Yabe S."/>
        </authorList>
    </citation>
    <scope>NUCLEOTIDE SEQUENCE</scope>
    <source>
        <strain evidence="2">A3-2</strain>
    </source>
</reference>
<protein>
    <submittedName>
        <fullName evidence="2">Uncharacterized protein</fullName>
    </submittedName>
</protein>
<dbReference type="AlphaFoldDB" id="A0A455T0T5"/>
<evidence type="ECO:0000313" key="2">
    <source>
        <dbReference type="EMBL" id="BBH92971.1"/>
    </source>
</evidence>
<dbReference type="InterPro" id="IPR015867">
    <property type="entry name" value="N-reg_PII/ATP_PRibTrfase_C"/>
</dbReference>
<dbReference type="SUPFAM" id="SSF54913">
    <property type="entry name" value="GlnB-like"/>
    <property type="match status" value="1"/>
</dbReference>
<comment type="similarity">
    <text evidence="1">Belongs to the UPF0166 family.</text>
</comment>
<dbReference type="PANTHER" id="PTHR35983">
    <property type="entry name" value="UPF0166 PROTEIN TM_0021"/>
    <property type="match status" value="1"/>
</dbReference>
<name>A0A455T0T5_9CHLR</name>